<evidence type="ECO:0000313" key="5">
    <source>
        <dbReference type="EMBL" id="MBN1573351.1"/>
    </source>
</evidence>
<gene>
    <name evidence="5" type="ORF">JW984_09175</name>
</gene>
<dbReference type="EMBL" id="JAFGIX010000046">
    <property type="protein sequence ID" value="MBN1573351.1"/>
    <property type="molecule type" value="Genomic_DNA"/>
</dbReference>
<feature type="domain" description="Aminotransferase class I/classII large" evidence="4">
    <location>
        <begin position="31"/>
        <end position="381"/>
    </location>
</feature>
<dbReference type="InterPro" id="IPR015424">
    <property type="entry name" value="PyrdxlP-dep_Trfase"/>
</dbReference>
<dbReference type="AlphaFoldDB" id="A0A9D8KEB8"/>
<protein>
    <submittedName>
        <fullName evidence="5">Aminotransferase class I/II-fold pyridoxal phosphate-dependent enzyme</fullName>
    </submittedName>
</protein>
<accession>A0A9D8KEB8</accession>
<sequence length="386" mass="43235">MKTADRLENFRAYLGPAMNQKIALMKADGRDVINLGLGDPDTTPPDHILKALGEAVADPGNHHYPSAYPINPFYKAIAGWYKKRYNVEVDPETEVLYLMGAAEGLYQIPNCLLDTGDTALVADPAYPSYEAGIKIAGGEVIFYPLTAENDFLPDLDNIPADTAKKARMIWVNFPNNPTAAVADEKFYRKLIEWAREYDVWVMSDNPYMEISFDGYRPASFLSIPGAKEVGAELNSMSKSFNCCGWRVGMLLGNRKIIEGMAKIKSQADRGIFYPLQAAATAALTGPVDWMEERNRIFTERRDVVHEAWTKMGLAMTKPKATFYCWGKIPEGFKSRDFSMKLLDEQNVWMIPGSTYGEGGEGYVRISNAQPVERLSEAMERIKKFIS</sequence>
<dbReference type="Pfam" id="PF00155">
    <property type="entry name" value="Aminotran_1_2"/>
    <property type="match status" value="1"/>
</dbReference>
<dbReference type="GO" id="GO:0030170">
    <property type="term" value="F:pyridoxal phosphate binding"/>
    <property type="evidence" value="ECO:0007669"/>
    <property type="project" value="InterPro"/>
</dbReference>
<dbReference type="PANTHER" id="PTHR42832">
    <property type="entry name" value="AMINO ACID AMINOTRANSFERASE"/>
    <property type="match status" value="1"/>
</dbReference>
<evidence type="ECO:0000259" key="4">
    <source>
        <dbReference type="Pfam" id="PF00155"/>
    </source>
</evidence>
<dbReference type="InterPro" id="IPR015421">
    <property type="entry name" value="PyrdxlP-dep_Trfase_major"/>
</dbReference>
<reference evidence="5" key="2">
    <citation type="submission" date="2021-01" db="EMBL/GenBank/DDBJ databases">
        <authorList>
            <person name="Hahn C.R."/>
            <person name="Youssef N.H."/>
            <person name="Elshahed M."/>
        </authorList>
    </citation>
    <scope>NUCLEOTIDE SEQUENCE</scope>
    <source>
        <strain evidence="5">Zod_Metabat.24</strain>
    </source>
</reference>
<dbReference type="Gene3D" id="3.40.640.10">
    <property type="entry name" value="Type I PLP-dependent aspartate aminotransferase-like (Major domain)"/>
    <property type="match status" value="1"/>
</dbReference>
<keyword evidence="3" id="KW-0808">Transferase</keyword>
<dbReference type="CDD" id="cd00609">
    <property type="entry name" value="AAT_like"/>
    <property type="match status" value="1"/>
</dbReference>
<dbReference type="GO" id="GO:0008483">
    <property type="term" value="F:transaminase activity"/>
    <property type="evidence" value="ECO:0007669"/>
    <property type="project" value="UniProtKB-KW"/>
</dbReference>
<dbReference type="Gene3D" id="3.90.1150.10">
    <property type="entry name" value="Aspartate Aminotransferase, domain 1"/>
    <property type="match status" value="1"/>
</dbReference>
<proteinExistence type="predicted"/>
<organism evidence="5 6">
    <name type="scientific">Candidatus Zymogenus saltonus</name>
    <dbReference type="NCBI Taxonomy" id="2844893"/>
    <lineage>
        <taxon>Bacteria</taxon>
        <taxon>Deltaproteobacteria</taxon>
        <taxon>Candidatus Zymogenia</taxon>
        <taxon>Candidatus Zymogeniales</taxon>
        <taxon>Candidatus Zymogenaceae</taxon>
        <taxon>Candidatus Zymogenus</taxon>
    </lineage>
</organism>
<dbReference type="InterPro" id="IPR050881">
    <property type="entry name" value="LL-DAP_aminotransferase"/>
</dbReference>
<keyword evidence="2 5" id="KW-0032">Aminotransferase</keyword>
<name>A0A9D8KEB8_9DELT</name>
<comment type="cofactor">
    <cofactor evidence="1">
        <name>pyridoxal 5'-phosphate</name>
        <dbReference type="ChEBI" id="CHEBI:597326"/>
    </cofactor>
</comment>
<dbReference type="Proteomes" id="UP000809273">
    <property type="component" value="Unassembled WGS sequence"/>
</dbReference>
<evidence type="ECO:0000256" key="1">
    <source>
        <dbReference type="ARBA" id="ARBA00001933"/>
    </source>
</evidence>
<dbReference type="InterPro" id="IPR004839">
    <property type="entry name" value="Aminotransferase_I/II_large"/>
</dbReference>
<evidence type="ECO:0000256" key="3">
    <source>
        <dbReference type="ARBA" id="ARBA00022679"/>
    </source>
</evidence>
<dbReference type="PANTHER" id="PTHR42832:SF3">
    <property type="entry name" value="L-GLUTAMINE--4-(METHYLSULFANYL)-2-OXOBUTANOATE AMINOTRANSFERASE"/>
    <property type="match status" value="1"/>
</dbReference>
<reference evidence="5" key="1">
    <citation type="journal article" date="2021" name="Environ. Microbiol.">
        <title>Genomic characterization of three novel Desulfobacterota classes expand the metabolic and phylogenetic diversity of the phylum.</title>
        <authorList>
            <person name="Murphy C.L."/>
            <person name="Biggerstaff J."/>
            <person name="Eichhorn A."/>
            <person name="Ewing E."/>
            <person name="Shahan R."/>
            <person name="Soriano D."/>
            <person name="Stewart S."/>
            <person name="VanMol K."/>
            <person name="Walker R."/>
            <person name="Walters P."/>
            <person name="Elshahed M.S."/>
            <person name="Youssef N.H."/>
        </authorList>
    </citation>
    <scope>NUCLEOTIDE SEQUENCE</scope>
    <source>
        <strain evidence="5">Zod_Metabat.24</strain>
    </source>
</reference>
<dbReference type="SUPFAM" id="SSF53383">
    <property type="entry name" value="PLP-dependent transferases"/>
    <property type="match status" value="1"/>
</dbReference>
<evidence type="ECO:0000256" key="2">
    <source>
        <dbReference type="ARBA" id="ARBA00022576"/>
    </source>
</evidence>
<dbReference type="InterPro" id="IPR015422">
    <property type="entry name" value="PyrdxlP-dep_Trfase_small"/>
</dbReference>
<comment type="caution">
    <text evidence="5">The sequence shown here is derived from an EMBL/GenBank/DDBJ whole genome shotgun (WGS) entry which is preliminary data.</text>
</comment>
<evidence type="ECO:0000313" key="6">
    <source>
        <dbReference type="Proteomes" id="UP000809273"/>
    </source>
</evidence>